<keyword evidence="4" id="KW-0411">Iron-sulfur</keyword>
<reference evidence="8 9" key="1">
    <citation type="submission" date="2016-12" db="EMBL/GenBank/DDBJ databases">
        <authorList>
            <person name="Song W.-J."/>
            <person name="Kurnit D.M."/>
        </authorList>
    </citation>
    <scope>NUCLEOTIDE SEQUENCE [LARGE SCALE GENOMIC DNA]</scope>
    <source>
        <strain evidence="8 9">DSM 18488</strain>
    </source>
</reference>
<dbReference type="OrthoDB" id="9800167at2"/>
<dbReference type="GO" id="GO:0046872">
    <property type="term" value="F:metal ion binding"/>
    <property type="evidence" value="ECO:0007669"/>
    <property type="project" value="UniProtKB-KW"/>
</dbReference>
<evidence type="ECO:0000256" key="6">
    <source>
        <dbReference type="ARBA" id="ARBA00038001"/>
    </source>
</evidence>
<keyword evidence="2" id="KW-0479">Metal-binding</keyword>
<comment type="cofactor">
    <cofactor evidence="5">
        <name>[2Fe-2S] cluster</name>
        <dbReference type="ChEBI" id="CHEBI:190135"/>
    </cofactor>
</comment>
<evidence type="ECO:0000256" key="2">
    <source>
        <dbReference type="ARBA" id="ARBA00022723"/>
    </source>
</evidence>
<comment type="similarity">
    <text evidence="6">Belongs to the bacterial ring-hydroxylating dioxygenase ferredoxin component family.</text>
</comment>
<dbReference type="CDD" id="cd03467">
    <property type="entry name" value="Rieske"/>
    <property type="match status" value="1"/>
</dbReference>
<dbReference type="InterPro" id="IPR036922">
    <property type="entry name" value="Rieske_2Fe-2S_sf"/>
</dbReference>
<proteinExistence type="inferred from homology"/>
<dbReference type="EMBL" id="FRFE01000004">
    <property type="protein sequence ID" value="SHO45611.1"/>
    <property type="molecule type" value="Genomic_DNA"/>
</dbReference>
<evidence type="ECO:0000313" key="9">
    <source>
        <dbReference type="Proteomes" id="UP000184603"/>
    </source>
</evidence>
<dbReference type="Pfam" id="PF00355">
    <property type="entry name" value="Rieske"/>
    <property type="match status" value="1"/>
</dbReference>
<feature type="domain" description="Rieske" evidence="7">
    <location>
        <begin position="4"/>
        <end position="99"/>
    </location>
</feature>
<gene>
    <name evidence="8" type="ORF">SAMN02745220_01150</name>
</gene>
<name>A0A1M7Y1R9_9BACT</name>
<dbReference type="AlphaFoldDB" id="A0A1M7Y1R9"/>
<evidence type="ECO:0000256" key="5">
    <source>
        <dbReference type="ARBA" id="ARBA00034078"/>
    </source>
</evidence>
<dbReference type="PROSITE" id="PS51296">
    <property type="entry name" value="RIESKE"/>
    <property type="match status" value="1"/>
</dbReference>
<dbReference type="GO" id="GO:0051537">
    <property type="term" value="F:2 iron, 2 sulfur cluster binding"/>
    <property type="evidence" value="ECO:0007669"/>
    <property type="project" value="UniProtKB-KW"/>
</dbReference>
<evidence type="ECO:0000256" key="4">
    <source>
        <dbReference type="ARBA" id="ARBA00023014"/>
    </source>
</evidence>
<evidence type="ECO:0000313" key="8">
    <source>
        <dbReference type="EMBL" id="SHO45611.1"/>
    </source>
</evidence>
<dbReference type="PANTHER" id="PTHR21496">
    <property type="entry name" value="FERREDOXIN-RELATED"/>
    <property type="match status" value="1"/>
</dbReference>
<evidence type="ECO:0000259" key="7">
    <source>
        <dbReference type="PROSITE" id="PS51296"/>
    </source>
</evidence>
<dbReference type="Gene3D" id="2.102.10.10">
    <property type="entry name" value="Rieske [2Fe-2S] iron-sulphur domain"/>
    <property type="match status" value="1"/>
</dbReference>
<keyword evidence="9" id="KW-1185">Reference proteome</keyword>
<dbReference type="SUPFAM" id="SSF50022">
    <property type="entry name" value="ISP domain"/>
    <property type="match status" value="1"/>
</dbReference>
<protein>
    <submittedName>
        <fullName evidence="8">Assimilatory nitrite reductase (NAD(P)H) small subunit</fullName>
    </submittedName>
</protein>
<dbReference type="InterPro" id="IPR017941">
    <property type="entry name" value="Rieske_2Fe-2S"/>
</dbReference>
<dbReference type="PANTHER" id="PTHR21496:SF0">
    <property type="entry name" value="RIESKE DOMAIN-CONTAINING PROTEIN"/>
    <property type="match status" value="1"/>
</dbReference>
<evidence type="ECO:0000256" key="1">
    <source>
        <dbReference type="ARBA" id="ARBA00022714"/>
    </source>
</evidence>
<keyword evidence="3" id="KW-0408">Iron</keyword>
<evidence type="ECO:0000256" key="3">
    <source>
        <dbReference type="ARBA" id="ARBA00023004"/>
    </source>
</evidence>
<keyword evidence="1" id="KW-0001">2Fe-2S</keyword>
<dbReference type="RefSeq" id="WP_084553542.1">
    <property type="nucleotide sequence ID" value="NZ_FRFE01000004.1"/>
</dbReference>
<sequence length="106" mass="11796">MDYVKIARVADFATTRIKSYTLLGKKVAILQLEDGSFLAIEASCKHQGADLTTGELRGTVATCPRHQWMYDLASGECLNHDSLPLRKYGLRVEGETILVSLRPIEE</sequence>
<dbReference type="STRING" id="1121416.SAMN02745220_01150"/>
<dbReference type="Proteomes" id="UP000184603">
    <property type="component" value="Unassembled WGS sequence"/>
</dbReference>
<accession>A0A1M7Y1R9</accession>
<organism evidence="8 9">
    <name type="scientific">Desulfopila aestuarii DSM 18488</name>
    <dbReference type="NCBI Taxonomy" id="1121416"/>
    <lineage>
        <taxon>Bacteria</taxon>
        <taxon>Pseudomonadati</taxon>
        <taxon>Thermodesulfobacteriota</taxon>
        <taxon>Desulfobulbia</taxon>
        <taxon>Desulfobulbales</taxon>
        <taxon>Desulfocapsaceae</taxon>
        <taxon>Desulfopila</taxon>
    </lineage>
</organism>